<dbReference type="Proteomes" id="UP001241377">
    <property type="component" value="Unassembled WGS sequence"/>
</dbReference>
<dbReference type="EMBL" id="JASBWR010000094">
    <property type="protein sequence ID" value="KAJ9096247.1"/>
    <property type="molecule type" value="Genomic_DNA"/>
</dbReference>
<protein>
    <submittedName>
        <fullName evidence="1">Uncharacterized protein</fullName>
    </submittedName>
</protein>
<keyword evidence="2" id="KW-1185">Reference proteome</keyword>
<organism evidence="1 2">
    <name type="scientific">Naganishia cerealis</name>
    <dbReference type="NCBI Taxonomy" id="610337"/>
    <lineage>
        <taxon>Eukaryota</taxon>
        <taxon>Fungi</taxon>
        <taxon>Dikarya</taxon>
        <taxon>Basidiomycota</taxon>
        <taxon>Agaricomycotina</taxon>
        <taxon>Tremellomycetes</taxon>
        <taxon>Filobasidiales</taxon>
        <taxon>Filobasidiaceae</taxon>
        <taxon>Naganishia</taxon>
    </lineage>
</organism>
<accession>A0ACC2VAE4</accession>
<proteinExistence type="predicted"/>
<sequence>MSSQTVETRLHSLPKFLRSEPSPKIQDSAFPPFKIEHRYRGVYERAGFDVNLGSNEAKHPQQRHNPSPPYSSASSMGKQVHNNGTHHRQRLQQLMHSYQSRLQRLLPSENGYDGSSHVQTRLYGSSGDLPEGYSTHLPTKSVALVNLAPLMRLQQSQMSRQYAYQPQTQHQNEQIAKNSGMQPQPNSEPSQEPQANHLEGERVVYEQYDPRKQARALRNNSTTKLAEYDRQPSSATSSTFHQPVPRIEETLEMQNANKSVDSVLSTSAVVGAIGDRAAPPMPYPTAPYPYENDSGHSTYVFSEPEPNHTSLSTAYSTNLNYNSKYDSFDFSPQQEPSRNFNELLLDLNQPVEMDPCLDQLASYDADNTQDNERHRLSHELANFKRDVEDHKAYTPISPPLPNSARQGPPELPTASPTELGLARFEPYKSPVPAIVTTMDDGTVLRNSTDYEHFLKSDNLPPRSTMRQSQFSTVSSIISKDGEAHYDDDHESEDEVERELERQLRSLTVGDDAEAYPAQAAPTERKIVDAVPTIASPNSEYPNDSDVDLNTEDSRRLSIKPLKTERIKSIQSEVKPLSPKVHQIDEELRGMNLGRDPIISIPEDFENSEEVFPPGRGPCRSCKRNIEVNATGKEKSVYSRTGELSGQWHRGCFKCSYSGCKVTFKKSVPCYAFNDRPYCNHHYHEVNDSLCTECGSGIEGECIENELQQKWHISCLRCEHCSLTIRSDYYLINGTTYCETDALAIINGQSYSDADGNLRGLSTTDRIEKRRTRMMYVEL</sequence>
<evidence type="ECO:0000313" key="1">
    <source>
        <dbReference type="EMBL" id="KAJ9096247.1"/>
    </source>
</evidence>
<name>A0ACC2VAE4_9TREE</name>
<evidence type="ECO:0000313" key="2">
    <source>
        <dbReference type="Proteomes" id="UP001241377"/>
    </source>
</evidence>
<gene>
    <name evidence="1" type="ORF">QFC19_007211</name>
</gene>
<reference evidence="1" key="1">
    <citation type="submission" date="2023-04" db="EMBL/GenBank/DDBJ databases">
        <title>Draft Genome sequencing of Naganishia species isolated from polar environments using Oxford Nanopore Technology.</title>
        <authorList>
            <person name="Leo P."/>
            <person name="Venkateswaran K."/>
        </authorList>
    </citation>
    <scope>NUCLEOTIDE SEQUENCE</scope>
    <source>
        <strain evidence="1">MNA-CCFEE 5261</strain>
    </source>
</reference>
<comment type="caution">
    <text evidence="1">The sequence shown here is derived from an EMBL/GenBank/DDBJ whole genome shotgun (WGS) entry which is preliminary data.</text>
</comment>